<evidence type="ECO:0000313" key="1">
    <source>
        <dbReference type="EMBL" id="PEG32053.1"/>
    </source>
</evidence>
<gene>
    <name evidence="1" type="ORF">CQ394_10245</name>
</gene>
<name>A0A2A7MKN1_9CLOT</name>
<dbReference type="AlphaFoldDB" id="A0A2A7MKN1"/>
<accession>A0A2A7MKN1</accession>
<dbReference type="RefSeq" id="WP_058296200.1">
    <property type="nucleotide sequence ID" value="NZ_CAMRXG010000021.1"/>
</dbReference>
<protein>
    <submittedName>
        <fullName evidence="1">Uncharacterized protein</fullName>
    </submittedName>
</protein>
<reference evidence="1 2" key="1">
    <citation type="submission" date="2017-10" db="EMBL/GenBank/DDBJ databases">
        <title>Effective Description of Clostridium neonatale sp. nov. linked to necrotizing enterocolitis in neonates and a clarification of species assignable to the genus Clostridium (Prazmowski 1880) emend. Lawson and Rainey 2016.</title>
        <authorList>
            <person name="Bernard K."/>
            <person name="Burdz T."/>
            <person name="Wiebe D."/>
            <person name="Balcewich B."/>
            <person name="Alfa M."/>
            <person name="Bernier A.-M."/>
        </authorList>
    </citation>
    <scope>NUCLEOTIDE SEQUENCE [LARGE SCALE GENOMIC DNA]</scope>
    <source>
        <strain evidence="1 2">LCDC99A005</strain>
    </source>
</reference>
<dbReference type="STRING" id="137838.GCA_001458595_03526"/>
<dbReference type="EMBL" id="PDCJ01000001">
    <property type="protein sequence ID" value="PEG32053.1"/>
    <property type="molecule type" value="Genomic_DNA"/>
</dbReference>
<evidence type="ECO:0000313" key="2">
    <source>
        <dbReference type="Proteomes" id="UP000220840"/>
    </source>
</evidence>
<dbReference type="Proteomes" id="UP000220840">
    <property type="component" value="Unassembled WGS sequence"/>
</dbReference>
<organism evidence="1 2">
    <name type="scientific">Clostridium neonatale</name>
    <dbReference type="NCBI Taxonomy" id="137838"/>
    <lineage>
        <taxon>Bacteria</taxon>
        <taxon>Bacillati</taxon>
        <taxon>Bacillota</taxon>
        <taxon>Clostridia</taxon>
        <taxon>Eubacteriales</taxon>
        <taxon>Clostridiaceae</taxon>
        <taxon>Clostridium</taxon>
    </lineage>
</organism>
<keyword evidence="2" id="KW-1185">Reference proteome</keyword>
<comment type="caution">
    <text evidence="1">The sequence shown here is derived from an EMBL/GenBank/DDBJ whole genome shotgun (WGS) entry which is preliminary data.</text>
</comment>
<proteinExistence type="predicted"/>
<sequence>MNYIYIVCDGKEITINSNDTAEAFQDFILKARYSDICFINGISDSGNRRIMINPKKVSLIMDVTQEVKRTTKSIRPIKVKSESNVPEKFIAEFTKIISENLEKALREVSKS</sequence>